<keyword evidence="1" id="KW-0812">Transmembrane</keyword>
<dbReference type="OrthoDB" id="3594103at2759"/>
<keyword evidence="1" id="KW-1133">Transmembrane helix</keyword>
<accession>A0A8K0RR76</accession>
<gene>
    <name evidence="2" type="ORF">BKA59DRAFT_516740</name>
</gene>
<dbReference type="Proteomes" id="UP000813427">
    <property type="component" value="Unassembled WGS sequence"/>
</dbReference>
<dbReference type="AlphaFoldDB" id="A0A8K0RR76"/>
<dbReference type="EMBL" id="JAGPXF010000007">
    <property type="protein sequence ID" value="KAH7236223.1"/>
    <property type="molecule type" value="Genomic_DNA"/>
</dbReference>
<protein>
    <submittedName>
        <fullName evidence="2">Uncharacterized protein</fullName>
    </submittedName>
</protein>
<feature type="transmembrane region" description="Helical" evidence="1">
    <location>
        <begin position="20"/>
        <end position="43"/>
    </location>
</feature>
<evidence type="ECO:0000313" key="2">
    <source>
        <dbReference type="EMBL" id="KAH7236223.1"/>
    </source>
</evidence>
<proteinExistence type="predicted"/>
<keyword evidence="1" id="KW-0472">Membrane</keyword>
<reference evidence="2" key="1">
    <citation type="journal article" date="2021" name="Nat. Commun.">
        <title>Genetic determinants of endophytism in the Arabidopsis root mycobiome.</title>
        <authorList>
            <person name="Mesny F."/>
            <person name="Miyauchi S."/>
            <person name="Thiergart T."/>
            <person name="Pickel B."/>
            <person name="Atanasova L."/>
            <person name="Karlsson M."/>
            <person name="Huettel B."/>
            <person name="Barry K.W."/>
            <person name="Haridas S."/>
            <person name="Chen C."/>
            <person name="Bauer D."/>
            <person name="Andreopoulos W."/>
            <person name="Pangilinan J."/>
            <person name="LaButti K."/>
            <person name="Riley R."/>
            <person name="Lipzen A."/>
            <person name="Clum A."/>
            <person name="Drula E."/>
            <person name="Henrissat B."/>
            <person name="Kohler A."/>
            <person name="Grigoriev I.V."/>
            <person name="Martin F.M."/>
            <person name="Hacquard S."/>
        </authorList>
    </citation>
    <scope>NUCLEOTIDE SEQUENCE</scope>
    <source>
        <strain evidence="2">MPI-SDFR-AT-0068</strain>
    </source>
</reference>
<evidence type="ECO:0000256" key="1">
    <source>
        <dbReference type="SAM" id="Phobius"/>
    </source>
</evidence>
<sequence>MGICPQAILEKHKRFLSMWAGAYVLLMMDIPYHVSHIFMHYLYRDKYQNLKVHGATGAERNLVDFSTMAGEWIAVYGDGISFINIVKTPSNKTFEAMVITGQLHDYVYLGASKEDQFLSEKPTTEIQGAMRSTMAGILCQKIASLEAENQALRSVLDKK</sequence>
<name>A0A8K0RR76_9HYPO</name>
<evidence type="ECO:0000313" key="3">
    <source>
        <dbReference type="Proteomes" id="UP000813427"/>
    </source>
</evidence>
<keyword evidence="3" id="KW-1185">Reference proteome</keyword>
<comment type="caution">
    <text evidence="2">The sequence shown here is derived from an EMBL/GenBank/DDBJ whole genome shotgun (WGS) entry which is preliminary data.</text>
</comment>
<organism evidence="2 3">
    <name type="scientific">Fusarium tricinctum</name>
    <dbReference type="NCBI Taxonomy" id="61284"/>
    <lineage>
        <taxon>Eukaryota</taxon>
        <taxon>Fungi</taxon>
        <taxon>Dikarya</taxon>
        <taxon>Ascomycota</taxon>
        <taxon>Pezizomycotina</taxon>
        <taxon>Sordariomycetes</taxon>
        <taxon>Hypocreomycetidae</taxon>
        <taxon>Hypocreales</taxon>
        <taxon>Nectriaceae</taxon>
        <taxon>Fusarium</taxon>
        <taxon>Fusarium tricinctum species complex</taxon>
    </lineage>
</organism>